<proteinExistence type="inferred from homology"/>
<feature type="compositionally biased region" description="Acidic residues" evidence="2">
    <location>
        <begin position="158"/>
        <end position="169"/>
    </location>
</feature>
<dbReference type="EMBL" id="JAQFWP010000005">
    <property type="protein sequence ID" value="MDA2803727.1"/>
    <property type="molecule type" value="Genomic_DNA"/>
</dbReference>
<evidence type="ECO:0000313" key="4">
    <source>
        <dbReference type="Proteomes" id="UP001165685"/>
    </source>
</evidence>
<comment type="similarity">
    <text evidence="1">Belongs to the asp23 family.</text>
</comment>
<dbReference type="Proteomes" id="UP001165685">
    <property type="component" value="Unassembled WGS sequence"/>
</dbReference>
<feature type="compositionally biased region" description="Basic and acidic residues" evidence="2">
    <location>
        <begin position="1"/>
        <end position="31"/>
    </location>
</feature>
<organism evidence="3 4">
    <name type="scientific">Nocardiopsis suaedae</name>
    <dbReference type="NCBI Taxonomy" id="3018444"/>
    <lineage>
        <taxon>Bacteria</taxon>
        <taxon>Bacillati</taxon>
        <taxon>Actinomycetota</taxon>
        <taxon>Actinomycetes</taxon>
        <taxon>Streptosporangiales</taxon>
        <taxon>Nocardiopsidaceae</taxon>
        <taxon>Nocardiopsis</taxon>
    </lineage>
</organism>
<name>A0ABT4TI11_9ACTN</name>
<feature type="region of interest" description="Disordered" evidence="2">
    <location>
        <begin position="1"/>
        <end position="43"/>
    </location>
</feature>
<gene>
    <name evidence="3" type="ORF">O4U47_04325</name>
</gene>
<dbReference type="InterPro" id="IPR005531">
    <property type="entry name" value="Asp23"/>
</dbReference>
<keyword evidence="4" id="KW-1185">Reference proteome</keyword>
<dbReference type="PANTHER" id="PTHR34297:SF3">
    <property type="entry name" value="ALKALINE SHOCK PROTEIN 23"/>
    <property type="match status" value="1"/>
</dbReference>
<dbReference type="PANTHER" id="PTHR34297">
    <property type="entry name" value="HYPOTHETICAL CYTOSOLIC PROTEIN-RELATED"/>
    <property type="match status" value="1"/>
</dbReference>
<sequence>MTEVQNRENREGAESKVPEARSDQRAADKARGQGRGDLVTGQGRTEIADHVVAKIAGMAAREVRGVHAMGGGAARAFGAVRDRIASTAGGDSDAGSASRGVSVEVGETQAAVDIDLVVSYGVSIPDLASAVRRNVVGAVERMTGLEVTEVNISVDDIQLPDDEPDDSGDDAPRVR</sequence>
<evidence type="ECO:0000313" key="3">
    <source>
        <dbReference type="EMBL" id="MDA2803727.1"/>
    </source>
</evidence>
<feature type="region of interest" description="Disordered" evidence="2">
    <location>
        <begin position="155"/>
        <end position="175"/>
    </location>
</feature>
<reference evidence="3" key="1">
    <citation type="submission" date="2023-01" db="EMBL/GenBank/DDBJ databases">
        <title>Draft genome sequence of Nocardiopsis sp. LSu2-4 isolated from halophytes.</title>
        <authorList>
            <person name="Duangmal K."/>
            <person name="Chantavorakit T."/>
        </authorList>
    </citation>
    <scope>NUCLEOTIDE SEQUENCE</scope>
    <source>
        <strain evidence="3">LSu2-4</strain>
    </source>
</reference>
<accession>A0ABT4TI11</accession>
<dbReference type="Pfam" id="PF03780">
    <property type="entry name" value="Asp23"/>
    <property type="match status" value="1"/>
</dbReference>
<evidence type="ECO:0000256" key="2">
    <source>
        <dbReference type="SAM" id="MobiDB-lite"/>
    </source>
</evidence>
<evidence type="ECO:0000256" key="1">
    <source>
        <dbReference type="ARBA" id="ARBA00005721"/>
    </source>
</evidence>
<comment type="caution">
    <text evidence="3">The sequence shown here is derived from an EMBL/GenBank/DDBJ whole genome shotgun (WGS) entry which is preliminary data.</text>
</comment>
<protein>
    <submittedName>
        <fullName evidence="3">Asp23/Gls24 family envelope stress response protein</fullName>
    </submittedName>
</protein>